<evidence type="ECO:0000313" key="1">
    <source>
        <dbReference type="EMBL" id="KAH9683296.1"/>
    </source>
</evidence>
<accession>A0ACB8I8I3</accession>
<gene>
    <name evidence="1" type="ORF">KPL71_027634</name>
</gene>
<keyword evidence="2" id="KW-1185">Reference proteome</keyword>
<dbReference type="EMBL" id="CM039178">
    <property type="protein sequence ID" value="KAH9683296.1"/>
    <property type="molecule type" value="Genomic_DNA"/>
</dbReference>
<comment type="caution">
    <text evidence="1">The sequence shown here is derived from an EMBL/GenBank/DDBJ whole genome shotgun (WGS) entry which is preliminary data.</text>
</comment>
<dbReference type="Proteomes" id="UP000829398">
    <property type="component" value="Chromosome 9"/>
</dbReference>
<proteinExistence type="predicted"/>
<organism evidence="1 2">
    <name type="scientific">Citrus sinensis</name>
    <name type="common">Sweet orange</name>
    <name type="synonym">Citrus aurantium var. sinensis</name>
    <dbReference type="NCBI Taxonomy" id="2711"/>
    <lineage>
        <taxon>Eukaryota</taxon>
        <taxon>Viridiplantae</taxon>
        <taxon>Streptophyta</taxon>
        <taxon>Embryophyta</taxon>
        <taxon>Tracheophyta</taxon>
        <taxon>Spermatophyta</taxon>
        <taxon>Magnoliopsida</taxon>
        <taxon>eudicotyledons</taxon>
        <taxon>Gunneridae</taxon>
        <taxon>Pentapetalae</taxon>
        <taxon>rosids</taxon>
        <taxon>malvids</taxon>
        <taxon>Sapindales</taxon>
        <taxon>Rutaceae</taxon>
        <taxon>Aurantioideae</taxon>
        <taxon>Citrus</taxon>
    </lineage>
</organism>
<reference evidence="2" key="1">
    <citation type="journal article" date="2023" name="Hortic. Res.">
        <title>A chromosome-level phased genome enabling allele-level studies in sweet orange: a case study on citrus Huanglongbing tolerance.</title>
        <authorList>
            <person name="Wu B."/>
            <person name="Yu Q."/>
            <person name="Deng Z."/>
            <person name="Duan Y."/>
            <person name="Luo F."/>
            <person name="Gmitter F. Jr."/>
        </authorList>
    </citation>
    <scope>NUCLEOTIDE SEQUENCE [LARGE SCALE GENOMIC DNA]</scope>
    <source>
        <strain evidence="2">cv. Valencia</strain>
    </source>
</reference>
<evidence type="ECO:0000313" key="2">
    <source>
        <dbReference type="Proteomes" id="UP000829398"/>
    </source>
</evidence>
<name>A0ACB8I8I3_CITSI</name>
<protein>
    <submittedName>
        <fullName evidence="1">Ethylene-responsive transcription factor ERF086</fullName>
    </submittedName>
</protein>
<sequence>MTLAVSFSSSPLSNSQSLKDLPTLPQAATQLPFKTRNCYSLFSSLSLSLSTPFCIFFTITAMSSSTSKTLDKPFQGYDEQGQTQMGFALIQRNPNSTSPSSEKRGRRKQPEPGRFLGVRRRPWGRYAAEIRDPTTKERHWLGTFDTAHEAALAYDRAALSMKGAQARTNFIYTDNGTFHSLLTPFDIQALLPPPPQSSQFTVQNSTSAPPQQLQPDISENNTMSKITITSKNETSTNETSYGSSLDDTGFFFSEPDNSNSGYLGCIVPDSCLNPPSNHQANSNSGASNDQKSFCSIMDTTSTVLPTEPYMAGDFSYFGEFNDGFWDDRQQSWELNELSAMINNPIMAEDGCSMGALYDPAVIDHHYHNPSHGIVPQATSSSSASSSSTPLFGGNVVDFGYSLF</sequence>